<feature type="non-terminal residue" evidence="2">
    <location>
        <position position="125"/>
    </location>
</feature>
<dbReference type="OrthoDB" id="10252227at2759"/>
<dbReference type="AlphaFoldDB" id="A0A3P7MFB0"/>
<gene>
    <name evidence="2" type="ORF">DILT_LOCUS12432</name>
</gene>
<accession>A0A3P7MFB0</accession>
<evidence type="ECO:0000313" key="2">
    <source>
        <dbReference type="EMBL" id="VDN16601.1"/>
    </source>
</evidence>
<dbReference type="EMBL" id="UYRU01066437">
    <property type="protein sequence ID" value="VDN16601.1"/>
    <property type="molecule type" value="Genomic_DNA"/>
</dbReference>
<evidence type="ECO:0000313" key="3">
    <source>
        <dbReference type="Proteomes" id="UP000281553"/>
    </source>
</evidence>
<organism evidence="2 3">
    <name type="scientific">Dibothriocephalus latus</name>
    <name type="common">Fish tapeworm</name>
    <name type="synonym">Diphyllobothrium latum</name>
    <dbReference type="NCBI Taxonomy" id="60516"/>
    <lineage>
        <taxon>Eukaryota</taxon>
        <taxon>Metazoa</taxon>
        <taxon>Spiralia</taxon>
        <taxon>Lophotrochozoa</taxon>
        <taxon>Platyhelminthes</taxon>
        <taxon>Cestoda</taxon>
        <taxon>Eucestoda</taxon>
        <taxon>Diphyllobothriidea</taxon>
        <taxon>Diphyllobothriidae</taxon>
        <taxon>Dibothriocephalus</taxon>
    </lineage>
</organism>
<reference evidence="2 3" key="1">
    <citation type="submission" date="2018-11" db="EMBL/GenBank/DDBJ databases">
        <authorList>
            <consortium name="Pathogen Informatics"/>
        </authorList>
    </citation>
    <scope>NUCLEOTIDE SEQUENCE [LARGE SCALE GENOMIC DNA]</scope>
</reference>
<evidence type="ECO:0000256" key="1">
    <source>
        <dbReference type="SAM" id="MobiDB-lite"/>
    </source>
</evidence>
<name>A0A3P7MFB0_DIBLA</name>
<keyword evidence="3" id="KW-1185">Reference proteome</keyword>
<sequence length="125" mass="13777">MSRTIGGSGSGELYPASSPAPETKYQRFKDRYHVLTDRVEPGLELDRLFALLEHCPNATLREAAADQLGQLARKAPTEVDATLTRVGYPDCSCMFMTPPPNVRPANTNPRSRFLTVARSPTKSKL</sequence>
<dbReference type="Proteomes" id="UP000281553">
    <property type="component" value="Unassembled WGS sequence"/>
</dbReference>
<feature type="region of interest" description="Disordered" evidence="1">
    <location>
        <begin position="1"/>
        <end position="22"/>
    </location>
</feature>
<proteinExistence type="predicted"/>
<feature type="compositionally biased region" description="Gly residues" evidence="1">
    <location>
        <begin position="1"/>
        <end position="10"/>
    </location>
</feature>
<protein>
    <submittedName>
        <fullName evidence="2">Uncharacterized protein</fullName>
    </submittedName>
</protein>